<feature type="domain" description="CMP/dCMP-type deaminase" evidence="1">
    <location>
        <begin position="19"/>
        <end position="142"/>
    </location>
</feature>
<dbReference type="SUPFAM" id="SSF53927">
    <property type="entry name" value="Cytidine deaminase-like"/>
    <property type="match status" value="1"/>
</dbReference>
<evidence type="ECO:0000313" key="2">
    <source>
        <dbReference type="EMBL" id="GAA3381205.1"/>
    </source>
</evidence>
<keyword evidence="3" id="KW-1185">Reference proteome</keyword>
<protein>
    <recommendedName>
        <fullName evidence="1">CMP/dCMP-type deaminase domain-containing protein</fullName>
    </recommendedName>
</protein>
<accession>A0ABP6SPW2</accession>
<comment type="caution">
    <text evidence="2">The sequence shown here is derived from an EMBL/GenBank/DDBJ whole genome shotgun (WGS) entry which is preliminary data.</text>
</comment>
<sequence length="168" mass="17498">MSTTPASASAPGIGRKPNSADRAWLALACELATLCPPSTTAFSVGAVIVAADGTELARGYSREDDPLDHAEEAALAKLPAGDPRLGNATIYSSLEPCARRASRPVPCAQLIRDSGIRRVVTAWREPDTFVLGADGTELLQVAGVTVVELPELADAAQTPNRHLVGGDR</sequence>
<reference evidence="3" key="1">
    <citation type="journal article" date="2019" name="Int. J. Syst. Evol. Microbiol.">
        <title>The Global Catalogue of Microorganisms (GCM) 10K type strain sequencing project: providing services to taxonomists for standard genome sequencing and annotation.</title>
        <authorList>
            <consortium name="The Broad Institute Genomics Platform"/>
            <consortium name="The Broad Institute Genome Sequencing Center for Infectious Disease"/>
            <person name="Wu L."/>
            <person name="Ma J."/>
        </authorList>
    </citation>
    <scope>NUCLEOTIDE SEQUENCE [LARGE SCALE GENOMIC DNA]</scope>
    <source>
        <strain evidence="3">JCM 9651</strain>
    </source>
</reference>
<proteinExistence type="predicted"/>
<dbReference type="Gene3D" id="3.40.140.10">
    <property type="entry name" value="Cytidine Deaminase, domain 2"/>
    <property type="match status" value="1"/>
</dbReference>
<dbReference type="Proteomes" id="UP001499990">
    <property type="component" value="Unassembled WGS sequence"/>
</dbReference>
<dbReference type="InterPro" id="IPR002125">
    <property type="entry name" value="CMP_dCMP_dom"/>
</dbReference>
<evidence type="ECO:0000259" key="1">
    <source>
        <dbReference type="PROSITE" id="PS51747"/>
    </source>
</evidence>
<dbReference type="PANTHER" id="PTHR11079">
    <property type="entry name" value="CYTOSINE DEAMINASE FAMILY MEMBER"/>
    <property type="match status" value="1"/>
</dbReference>
<organism evidence="2 3">
    <name type="scientific">Streptomyces sannanensis</name>
    <dbReference type="NCBI Taxonomy" id="285536"/>
    <lineage>
        <taxon>Bacteria</taxon>
        <taxon>Bacillati</taxon>
        <taxon>Actinomycetota</taxon>
        <taxon>Actinomycetes</taxon>
        <taxon>Kitasatosporales</taxon>
        <taxon>Streptomycetaceae</taxon>
        <taxon>Streptomyces</taxon>
    </lineage>
</organism>
<dbReference type="PROSITE" id="PS51747">
    <property type="entry name" value="CYT_DCMP_DEAMINASES_2"/>
    <property type="match status" value="1"/>
</dbReference>
<dbReference type="InterPro" id="IPR016193">
    <property type="entry name" value="Cytidine_deaminase-like"/>
</dbReference>
<dbReference type="EMBL" id="BAAAYL010000003">
    <property type="protein sequence ID" value="GAA3381205.1"/>
    <property type="molecule type" value="Genomic_DNA"/>
</dbReference>
<name>A0ABP6SPW2_9ACTN</name>
<dbReference type="PANTHER" id="PTHR11079:SF162">
    <property type="entry name" value="RIBOFLAVIN BIOSYNTHESIS PROTEIN PYRD, CHLOROPLASTIC"/>
    <property type="match status" value="1"/>
</dbReference>
<gene>
    <name evidence="2" type="ORF">GCM10020367_71570</name>
</gene>
<evidence type="ECO:0000313" key="3">
    <source>
        <dbReference type="Proteomes" id="UP001499990"/>
    </source>
</evidence>
<dbReference type="Pfam" id="PF00383">
    <property type="entry name" value="dCMP_cyt_deam_1"/>
    <property type="match status" value="1"/>
</dbReference>